<keyword evidence="4" id="KW-0560">Oxidoreductase</keyword>
<dbReference type="OrthoDB" id="4363361at2759"/>
<dbReference type="Gene3D" id="1.10.630.10">
    <property type="entry name" value="Cytochrome P450"/>
    <property type="match status" value="1"/>
</dbReference>
<evidence type="ECO:0000256" key="1">
    <source>
        <dbReference type="ARBA" id="ARBA00001971"/>
    </source>
</evidence>
<evidence type="ECO:0000313" key="8">
    <source>
        <dbReference type="Proteomes" id="UP000042958"/>
    </source>
</evidence>
<dbReference type="PRINTS" id="PR00385">
    <property type="entry name" value="P450"/>
</dbReference>
<evidence type="ECO:0000256" key="3">
    <source>
        <dbReference type="ARBA" id="ARBA00022723"/>
    </source>
</evidence>
<dbReference type="SUPFAM" id="SSF48264">
    <property type="entry name" value="Cytochrome P450"/>
    <property type="match status" value="1"/>
</dbReference>
<dbReference type="GO" id="GO:0043386">
    <property type="term" value="P:mycotoxin biosynthetic process"/>
    <property type="evidence" value="ECO:0007669"/>
    <property type="project" value="UniProtKB-ARBA"/>
</dbReference>
<proteinExistence type="inferred from homology"/>
<dbReference type="GO" id="GO:0020037">
    <property type="term" value="F:heme binding"/>
    <property type="evidence" value="ECO:0007669"/>
    <property type="project" value="InterPro"/>
</dbReference>
<evidence type="ECO:0000313" key="7">
    <source>
        <dbReference type="EMBL" id="CEJ54952.1"/>
    </source>
</evidence>
<accession>A0A0F7TGF9</accession>
<keyword evidence="3" id="KW-0479">Metal-binding</keyword>
<dbReference type="PANTHER" id="PTHR24305">
    <property type="entry name" value="CYTOCHROME P450"/>
    <property type="match status" value="1"/>
</dbReference>
<dbReference type="InterPro" id="IPR001128">
    <property type="entry name" value="Cyt_P450"/>
</dbReference>
<organism evidence="7 8">
    <name type="scientific">Penicillium brasilianum</name>
    <dbReference type="NCBI Taxonomy" id="104259"/>
    <lineage>
        <taxon>Eukaryota</taxon>
        <taxon>Fungi</taxon>
        <taxon>Dikarya</taxon>
        <taxon>Ascomycota</taxon>
        <taxon>Pezizomycotina</taxon>
        <taxon>Eurotiomycetes</taxon>
        <taxon>Eurotiomycetidae</taxon>
        <taxon>Eurotiales</taxon>
        <taxon>Aspergillaceae</taxon>
        <taxon>Penicillium</taxon>
    </lineage>
</organism>
<evidence type="ECO:0000256" key="4">
    <source>
        <dbReference type="ARBA" id="ARBA00023002"/>
    </source>
</evidence>
<evidence type="ECO:0000256" key="6">
    <source>
        <dbReference type="ARBA" id="ARBA00023033"/>
    </source>
</evidence>
<dbReference type="Proteomes" id="UP000042958">
    <property type="component" value="Unassembled WGS sequence"/>
</dbReference>
<dbReference type="AlphaFoldDB" id="A0A0F7TGF9"/>
<dbReference type="InterPro" id="IPR050121">
    <property type="entry name" value="Cytochrome_P450_monoxygenase"/>
</dbReference>
<reference evidence="8" key="1">
    <citation type="journal article" date="2015" name="Genome Announc.">
        <title>Draft genome sequence of the fungus Penicillium brasilianum MG11.</title>
        <authorList>
            <person name="Horn F."/>
            <person name="Linde J."/>
            <person name="Mattern D.J."/>
            <person name="Walther G."/>
            <person name="Guthke R."/>
            <person name="Brakhage A.A."/>
            <person name="Valiante V."/>
        </authorList>
    </citation>
    <scope>NUCLEOTIDE SEQUENCE [LARGE SCALE GENOMIC DNA]</scope>
    <source>
        <strain evidence="8">MG11</strain>
    </source>
</reference>
<keyword evidence="6 7" id="KW-0503">Monooxygenase</keyword>
<gene>
    <name evidence="7" type="ORF">PMG11_01238</name>
</gene>
<protein>
    <submittedName>
        <fullName evidence="7">Putative Cytochrome P450 monooxygenase</fullName>
    </submittedName>
</protein>
<dbReference type="PANTHER" id="PTHR24305:SF187">
    <property type="entry name" value="P450, PUTATIVE (EUROFUNG)-RELATED"/>
    <property type="match status" value="1"/>
</dbReference>
<evidence type="ECO:0000256" key="5">
    <source>
        <dbReference type="ARBA" id="ARBA00023004"/>
    </source>
</evidence>
<dbReference type="GO" id="GO:0016705">
    <property type="term" value="F:oxidoreductase activity, acting on paired donors, with incorporation or reduction of molecular oxygen"/>
    <property type="evidence" value="ECO:0007669"/>
    <property type="project" value="InterPro"/>
</dbReference>
<evidence type="ECO:0000256" key="2">
    <source>
        <dbReference type="ARBA" id="ARBA00010617"/>
    </source>
</evidence>
<dbReference type="InterPro" id="IPR002401">
    <property type="entry name" value="Cyt_P450_E_grp-I"/>
</dbReference>
<sequence>MGDLSFGKSFNMLVDGKAAYILKQLHSDMKSIGLFSRLTWLFPFFKRIPGLNADYLITGNKPDRPYVFSWVLAAYESGPKTKQDLLDLHGDAYLIVVAGSDTTAATLTNLFFYIASEPSWQVELQKELDALSNLSQDKLVGLNVLEALINESLRLHPPVPSGTQRMTPSEGITIGDQYIPGDVMVCIPSHTIFRDGRIFDRPKEFLPERWTTQPELVKDPSAFIPFNAGMTLNRLHYLPNPIFNL</sequence>
<name>A0A0F7TGF9_PENBI</name>
<dbReference type="GO" id="GO:0004497">
    <property type="term" value="F:monooxygenase activity"/>
    <property type="evidence" value="ECO:0007669"/>
    <property type="project" value="UniProtKB-KW"/>
</dbReference>
<dbReference type="STRING" id="104259.A0A0F7TGF9"/>
<comment type="similarity">
    <text evidence="2">Belongs to the cytochrome P450 family.</text>
</comment>
<dbReference type="EMBL" id="CDHK01000001">
    <property type="protein sequence ID" value="CEJ54952.1"/>
    <property type="molecule type" value="Genomic_DNA"/>
</dbReference>
<keyword evidence="5" id="KW-0408">Iron</keyword>
<dbReference type="InterPro" id="IPR036396">
    <property type="entry name" value="Cyt_P450_sf"/>
</dbReference>
<keyword evidence="8" id="KW-1185">Reference proteome</keyword>
<dbReference type="PRINTS" id="PR00463">
    <property type="entry name" value="EP450I"/>
</dbReference>
<dbReference type="Pfam" id="PF00067">
    <property type="entry name" value="p450"/>
    <property type="match status" value="1"/>
</dbReference>
<dbReference type="GO" id="GO:0005506">
    <property type="term" value="F:iron ion binding"/>
    <property type="evidence" value="ECO:0007669"/>
    <property type="project" value="InterPro"/>
</dbReference>
<comment type="cofactor">
    <cofactor evidence="1">
        <name>heme</name>
        <dbReference type="ChEBI" id="CHEBI:30413"/>
    </cofactor>
</comment>